<accession>A0A934NVT6</accession>
<proteinExistence type="inferred from homology"/>
<dbReference type="SUPFAM" id="SSF50475">
    <property type="entry name" value="FMN-binding split barrel"/>
    <property type="match status" value="1"/>
</dbReference>
<dbReference type="RefSeq" id="WP_199707303.1">
    <property type="nucleotide sequence ID" value="NZ_JAEMNV010000009.1"/>
</dbReference>
<dbReference type="GO" id="GO:0070967">
    <property type="term" value="F:coenzyme F420 binding"/>
    <property type="evidence" value="ECO:0007669"/>
    <property type="project" value="TreeGrafter"/>
</dbReference>
<sequence length="143" mass="15984">MPDLFVTMLKVHQEIYERSGGFLGHRLLFGMPTLLLHTVGRKSGEPRTSALTYGKDGDEFLVVASKGGSPRPPAWWHNLNADPNVVAQIGRTRHNVVARTVLPGDDGYDRMWAKMNKINRGQYAEYQKKTSRPIAVVALKPTD</sequence>
<comment type="similarity">
    <text evidence="1">Belongs to the F420H(2)-dependent quinone reductase family.</text>
</comment>
<dbReference type="GO" id="GO:0016491">
    <property type="term" value="F:oxidoreductase activity"/>
    <property type="evidence" value="ECO:0007669"/>
    <property type="project" value="InterPro"/>
</dbReference>
<dbReference type="AlphaFoldDB" id="A0A934NVT6"/>
<organism evidence="3 4">
    <name type="scientific">Antrihabitans stalagmiti</name>
    <dbReference type="NCBI Taxonomy" id="2799499"/>
    <lineage>
        <taxon>Bacteria</taxon>
        <taxon>Bacillati</taxon>
        <taxon>Actinomycetota</taxon>
        <taxon>Actinomycetes</taxon>
        <taxon>Mycobacteriales</taxon>
        <taxon>Nocardiaceae</taxon>
        <taxon>Antrihabitans</taxon>
    </lineage>
</organism>
<evidence type="ECO:0000256" key="1">
    <source>
        <dbReference type="ARBA" id="ARBA00008710"/>
    </source>
</evidence>
<name>A0A934NVT6_9NOCA</name>
<gene>
    <name evidence="3" type="ORF">JGU71_24560</name>
</gene>
<protein>
    <submittedName>
        <fullName evidence="3">Nitroreductase family deazaflavin-dependent oxidoreductase</fullName>
    </submittedName>
</protein>
<dbReference type="Proteomes" id="UP000655868">
    <property type="component" value="Unassembled WGS sequence"/>
</dbReference>
<dbReference type="GO" id="GO:0005886">
    <property type="term" value="C:plasma membrane"/>
    <property type="evidence" value="ECO:0007669"/>
    <property type="project" value="TreeGrafter"/>
</dbReference>
<comment type="catalytic activity">
    <reaction evidence="2">
        <text>oxidized coenzyme F420-(gamma-L-Glu)(n) + a quinol + H(+) = reduced coenzyme F420-(gamma-L-Glu)(n) + a quinone</text>
        <dbReference type="Rhea" id="RHEA:39663"/>
        <dbReference type="Rhea" id="RHEA-COMP:12939"/>
        <dbReference type="Rhea" id="RHEA-COMP:14378"/>
        <dbReference type="ChEBI" id="CHEBI:15378"/>
        <dbReference type="ChEBI" id="CHEBI:24646"/>
        <dbReference type="ChEBI" id="CHEBI:132124"/>
        <dbReference type="ChEBI" id="CHEBI:133980"/>
        <dbReference type="ChEBI" id="CHEBI:139511"/>
    </reaction>
</comment>
<dbReference type="Gene3D" id="2.30.110.10">
    <property type="entry name" value="Electron Transport, Fmn-binding Protein, Chain A"/>
    <property type="match status" value="1"/>
</dbReference>
<reference evidence="3" key="1">
    <citation type="submission" date="2020-12" db="EMBL/GenBank/DDBJ databases">
        <title>Antrihabitans popcorni sp. nov. and Antrihabitans auranticaus sp. nov., isolated from a larva cave.</title>
        <authorList>
            <person name="Lee S.D."/>
            <person name="Kim I.S."/>
        </authorList>
    </citation>
    <scope>NUCLEOTIDE SEQUENCE</scope>
    <source>
        <strain evidence="3">YC3-6</strain>
    </source>
</reference>
<dbReference type="NCBIfam" id="TIGR00026">
    <property type="entry name" value="hi_GC_TIGR00026"/>
    <property type="match status" value="1"/>
</dbReference>
<dbReference type="Pfam" id="PF04075">
    <property type="entry name" value="F420H2_quin_red"/>
    <property type="match status" value="1"/>
</dbReference>
<evidence type="ECO:0000313" key="4">
    <source>
        <dbReference type="Proteomes" id="UP000655868"/>
    </source>
</evidence>
<dbReference type="PANTHER" id="PTHR39428">
    <property type="entry name" value="F420H(2)-DEPENDENT QUINONE REDUCTASE RV1261C"/>
    <property type="match status" value="1"/>
</dbReference>
<comment type="caution">
    <text evidence="3">The sequence shown here is derived from an EMBL/GenBank/DDBJ whole genome shotgun (WGS) entry which is preliminary data.</text>
</comment>
<dbReference type="InterPro" id="IPR004378">
    <property type="entry name" value="F420H2_quin_Rdtase"/>
</dbReference>
<dbReference type="PANTHER" id="PTHR39428:SF1">
    <property type="entry name" value="F420H(2)-DEPENDENT QUINONE REDUCTASE RV1261C"/>
    <property type="match status" value="1"/>
</dbReference>
<dbReference type="InterPro" id="IPR012349">
    <property type="entry name" value="Split_barrel_FMN-bd"/>
</dbReference>
<evidence type="ECO:0000256" key="2">
    <source>
        <dbReference type="ARBA" id="ARBA00049106"/>
    </source>
</evidence>
<dbReference type="EMBL" id="JAEMNV010000009">
    <property type="protein sequence ID" value="MBJ8342065.1"/>
    <property type="molecule type" value="Genomic_DNA"/>
</dbReference>
<keyword evidence="4" id="KW-1185">Reference proteome</keyword>
<evidence type="ECO:0000313" key="3">
    <source>
        <dbReference type="EMBL" id="MBJ8342065.1"/>
    </source>
</evidence>